<dbReference type="GeneID" id="34614924"/>
<sequence>MWWPLSRGLEDGGGRGGTKHPFLASAASLLSLSCFHSLSHNNSLTTTTTITSFRKSPPLPLRDRGTSIRGLETEQNTCTWLAIRLRWCGLQRNTRWHPLGRRAINRRQSHLAGQTINLSPRAIGGEGCGEMLCLRLKKLT</sequence>
<evidence type="ECO:0000313" key="1">
    <source>
        <dbReference type="EMBL" id="OJJ45850.1"/>
    </source>
</evidence>
<evidence type="ECO:0000313" key="2">
    <source>
        <dbReference type="Proteomes" id="UP000184188"/>
    </source>
</evidence>
<dbReference type="RefSeq" id="XP_022580360.1">
    <property type="nucleotide sequence ID" value="XM_022728460.1"/>
</dbReference>
<keyword evidence="2" id="KW-1185">Reference proteome</keyword>
<organism evidence="1 2">
    <name type="scientific">Penicilliopsis zonata CBS 506.65</name>
    <dbReference type="NCBI Taxonomy" id="1073090"/>
    <lineage>
        <taxon>Eukaryota</taxon>
        <taxon>Fungi</taxon>
        <taxon>Dikarya</taxon>
        <taxon>Ascomycota</taxon>
        <taxon>Pezizomycotina</taxon>
        <taxon>Eurotiomycetes</taxon>
        <taxon>Eurotiomycetidae</taxon>
        <taxon>Eurotiales</taxon>
        <taxon>Aspergillaceae</taxon>
        <taxon>Penicilliopsis</taxon>
    </lineage>
</organism>
<dbReference type="EMBL" id="KV878344">
    <property type="protein sequence ID" value="OJJ45850.1"/>
    <property type="molecule type" value="Genomic_DNA"/>
</dbReference>
<dbReference type="Proteomes" id="UP000184188">
    <property type="component" value="Unassembled WGS sequence"/>
</dbReference>
<accession>A0A1L9SF54</accession>
<dbReference type="AlphaFoldDB" id="A0A1L9SF54"/>
<proteinExistence type="predicted"/>
<reference evidence="2" key="1">
    <citation type="journal article" date="2017" name="Genome Biol.">
        <title>Comparative genomics reveals high biological diversity and specific adaptations in the industrially and medically important fungal genus Aspergillus.</title>
        <authorList>
            <person name="de Vries R.P."/>
            <person name="Riley R."/>
            <person name="Wiebenga A."/>
            <person name="Aguilar-Osorio G."/>
            <person name="Amillis S."/>
            <person name="Uchima C.A."/>
            <person name="Anderluh G."/>
            <person name="Asadollahi M."/>
            <person name="Askin M."/>
            <person name="Barry K."/>
            <person name="Battaglia E."/>
            <person name="Bayram O."/>
            <person name="Benocci T."/>
            <person name="Braus-Stromeyer S.A."/>
            <person name="Caldana C."/>
            <person name="Canovas D."/>
            <person name="Cerqueira G.C."/>
            <person name="Chen F."/>
            <person name="Chen W."/>
            <person name="Choi C."/>
            <person name="Clum A."/>
            <person name="Dos Santos R.A."/>
            <person name="Damasio A.R."/>
            <person name="Diallinas G."/>
            <person name="Emri T."/>
            <person name="Fekete E."/>
            <person name="Flipphi M."/>
            <person name="Freyberg S."/>
            <person name="Gallo A."/>
            <person name="Gournas C."/>
            <person name="Habgood R."/>
            <person name="Hainaut M."/>
            <person name="Harispe M.L."/>
            <person name="Henrissat B."/>
            <person name="Hilden K.S."/>
            <person name="Hope R."/>
            <person name="Hossain A."/>
            <person name="Karabika E."/>
            <person name="Karaffa L."/>
            <person name="Karanyi Z."/>
            <person name="Krasevec N."/>
            <person name="Kuo A."/>
            <person name="Kusch H."/>
            <person name="LaButti K."/>
            <person name="Lagendijk E.L."/>
            <person name="Lapidus A."/>
            <person name="Levasseur A."/>
            <person name="Lindquist E."/>
            <person name="Lipzen A."/>
            <person name="Logrieco A.F."/>
            <person name="MacCabe A."/>
            <person name="Maekelae M.R."/>
            <person name="Malavazi I."/>
            <person name="Melin P."/>
            <person name="Meyer V."/>
            <person name="Mielnichuk N."/>
            <person name="Miskei M."/>
            <person name="Molnar A.P."/>
            <person name="Mule G."/>
            <person name="Ngan C.Y."/>
            <person name="Orejas M."/>
            <person name="Orosz E."/>
            <person name="Ouedraogo J.P."/>
            <person name="Overkamp K.M."/>
            <person name="Park H.-S."/>
            <person name="Perrone G."/>
            <person name="Piumi F."/>
            <person name="Punt P.J."/>
            <person name="Ram A.F."/>
            <person name="Ramon A."/>
            <person name="Rauscher S."/>
            <person name="Record E."/>
            <person name="Riano-Pachon D.M."/>
            <person name="Robert V."/>
            <person name="Roehrig J."/>
            <person name="Ruller R."/>
            <person name="Salamov A."/>
            <person name="Salih N.S."/>
            <person name="Samson R.A."/>
            <person name="Sandor E."/>
            <person name="Sanguinetti M."/>
            <person name="Schuetze T."/>
            <person name="Sepcic K."/>
            <person name="Shelest E."/>
            <person name="Sherlock G."/>
            <person name="Sophianopoulou V."/>
            <person name="Squina F.M."/>
            <person name="Sun H."/>
            <person name="Susca A."/>
            <person name="Todd R.B."/>
            <person name="Tsang A."/>
            <person name="Unkles S.E."/>
            <person name="van de Wiele N."/>
            <person name="van Rossen-Uffink D."/>
            <person name="Oliveira J.V."/>
            <person name="Vesth T.C."/>
            <person name="Visser J."/>
            <person name="Yu J.-H."/>
            <person name="Zhou M."/>
            <person name="Andersen M.R."/>
            <person name="Archer D.B."/>
            <person name="Baker S.E."/>
            <person name="Benoit I."/>
            <person name="Brakhage A.A."/>
            <person name="Braus G.H."/>
            <person name="Fischer R."/>
            <person name="Frisvad J.C."/>
            <person name="Goldman G.H."/>
            <person name="Houbraken J."/>
            <person name="Oakley B."/>
            <person name="Pocsi I."/>
            <person name="Scazzocchio C."/>
            <person name="Seiboth B."/>
            <person name="vanKuyk P.A."/>
            <person name="Wortman J."/>
            <person name="Dyer P.S."/>
            <person name="Grigoriev I.V."/>
        </authorList>
    </citation>
    <scope>NUCLEOTIDE SEQUENCE [LARGE SCALE GENOMIC DNA]</scope>
    <source>
        <strain evidence="2">CBS 506.65</strain>
    </source>
</reference>
<dbReference type="VEuPathDB" id="FungiDB:ASPZODRAFT_535476"/>
<dbReference type="PROSITE" id="PS51257">
    <property type="entry name" value="PROKAR_LIPOPROTEIN"/>
    <property type="match status" value="1"/>
</dbReference>
<gene>
    <name evidence="1" type="ORF">ASPZODRAFT_535476</name>
</gene>
<name>A0A1L9SF54_9EURO</name>
<protein>
    <submittedName>
        <fullName evidence="1">Uncharacterized protein</fullName>
    </submittedName>
</protein>